<proteinExistence type="predicted"/>
<evidence type="ECO:0000256" key="1">
    <source>
        <dbReference type="SAM" id="MobiDB-lite"/>
    </source>
</evidence>
<keyword evidence="2" id="KW-0732">Signal</keyword>
<feature type="compositionally biased region" description="Basic and acidic residues" evidence="1">
    <location>
        <begin position="44"/>
        <end position="59"/>
    </location>
</feature>
<sequence length="59" mass="6378">MKKVILLAMLVLGTTAMVNAQTATKSTAPAKEVKIGKHKKHNKKEAAKMEATKTEATKK</sequence>
<dbReference type="EMBL" id="CP165625">
    <property type="protein sequence ID" value="XDU94335.1"/>
    <property type="molecule type" value="Genomic_DNA"/>
</dbReference>
<feature type="region of interest" description="Disordered" evidence="1">
    <location>
        <begin position="26"/>
        <end position="59"/>
    </location>
</feature>
<evidence type="ECO:0008006" key="4">
    <source>
        <dbReference type="Google" id="ProtNLM"/>
    </source>
</evidence>
<evidence type="ECO:0000313" key="3">
    <source>
        <dbReference type="EMBL" id="XDU94335.1"/>
    </source>
</evidence>
<gene>
    <name evidence="3" type="ORF">AB3G34_10540</name>
</gene>
<dbReference type="RefSeq" id="WP_369752415.1">
    <property type="nucleotide sequence ID" value="NZ_CP165625.1"/>
</dbReference>
<accession>A0AB39VZW9</accession>
<dbReference type="AlphaFoldDB" id="A0AB39VZW9"/>
<protein>
    <recommendedName>
        <fullName evidence="4">Acid-shock protein</fullName>
    </recommendedName>
</protein>
<organism evidence="3">
    <name type="scientific">Flavobacterium sp. WC2409</name>
    <dbReference type="NCBI Taxonomy" id="3234139"/>
    <lineage>
        <taxon>Bacteria</taxon>
        <taxon>Pseudomonadati</taxon>
        <taxon>Bacteroidota</taxon>
        <taxon>Flavobacteriia</taxon>
        <taxon>Flavobacteriales</taxon>
        <taxon>Flavobacteriaceae</taxon>
        <taxon>Flavobacterium</taxon>
    </lineage>
</organism>
<feature type="chain" id="PRO_5044297370" description="Acid-shock protein" evidence="2">
    <location>
        <begin position="21"/>
        <end position="59"/>
    </location>
</feature>
<evidence type="ECO:0000256" key="2">
    <source>
        <dbReference type="SAM" id="SignalP"/>
    </source>
</evidence>
<name>A0AB39VZW9_9FLAO</name>
<feature type="signal peptide" evidence="2">
    <location>
        <begin position="1"/>
        <end position="20"/>
    </location>
</feature>
<reference evidence="3" key="1">
    <citation type="submission" date="2024-07" db="EMBL/GenBank/DDBJ databases">
        <authorList>
            <person name="Biller S.J."/>
        </authorList>
    </citation>
    <scope>NUCLEOTIDE SEQUENCE</scope>
    <source>
        <strain evidence="3">WC2409</strain>
    </source>
</reference>